<feature type="non-terminal residue" evidence="1">
    <location>
        <position position="1"/>
    </location>
</feature>
<name>B1NQD2_9HYPO</name>
<dbReference type="EMBL" id="EU008750">
    <property type="protein sequence ID" value="ABY87956.1"/>
    <property type="molecule type" value="mRNA"/>
</dbReference>
<accession>B1NQD2</accession>
<dbReference type="AlphaFoldDB" id="B1NQD2"/>
<evidence type="ECO:0000313" key="1">
    <source>
        <dbReference type="EMBL" id="ABY87956.1"/>
    </source>
</evidence>
<organism evidence="1">
    <name type="scientific">Stachybotrys elegans</name>
    <dbReference type="NCBI Taxonomy" id="80388"/>
    <lineage>
        <taxon>Eukaryota</taxon>
        <taxon>Fungi</taxon>
        <taxon>Dikarya</taxon>
        <taxon>Ascomycota</taxon>
        <taxon>Pezizomycotina</taxon>
        <taxon>Sordariomycetes</taxon>
        <taxon>Hypocreomycetidae</taxon>
        <taxon>Hypocreales</taxon>
        <taxon>Stachybotryaceae</taxon>
        <taxon>Stachybotrys</taxon>
    </lineage>
</organism>
<reference evidence="1" key="1">
    <citation type="journal article" date="2008" name="Curr. Genet.">
        <title>Isolation of mycoparasitic-related transcripts by SSH during interaction of the mycoparasite Stachybotrys elegans with its host Rhizoctonia solani.</title>
        <authorList>
            <person name="Morissette D.C."/>
            <person name="Dauch A."/>
            <person name="Beech R."/>
            <person name="Masson L."/>
            <person name="Brousseau R."/>
            <person name="Jabaji-Hare S."/>
        </authorList>
    </citation>
    <scope>NUCLEOTIDE SEQUENCE</scope>
</reference>
<proteinExistence type="evidence at transcript level"/>
<protein>
    <submittedName>
        <fullName evidence="1">Uncharacterized protein</fullName>
    </submittedName>
</protein>
<sequence>PLYSLPFLSFVSQGEMILCVVWLPLPDINLLVMQSLSFGYDIAYHVVATFHVRQQLLECALSRSDDRPIQAACIDGWVAKRPQMCWRDRLSFPLLIQNV</sequence>